<dbReference type="CDD" id="cd06261">
    <property type="entry name" value="TM_PBP2"/>
    <property type="match status" value="1"/>
</dbReference>
<evidence type="ECO:0000313" key="10">
    <source>
        <dbReference type="EMBL" id="VAW33013.1"/>
    </source>
</evidence>
<dbReference type="GO" id="GO:0005886">
    <property type="term" value="C:plasma membrane"/>
    <property type="evidence" value="ECO:0007669"/>
    <property type="project" value="UniProtKB-SubCell"/>
</dbReference>
<sequence>MLTTDLTSLWLSFKLAAITVVILLIIGIPLAKWLAFSRSRAVPFVSSIVVLPLVLPPTVLGFYLLGIMRNESWLGSLFIKLTDTQLIFSFTGLVVASVVYSLPFVVQPMVATFNNIGIDTIRTAQSLGANKRTIFWRIILPLSKNGIISASILGFVHTLGEFGVVLMVGGNIPGQTRVVAIEIFNHVENLELQQANQLSLILLIISFAVILWMNIFNKNSTVQVVS</sequence>
<dbReference type="EMBL" id="UOEW01000015">
    <property type="protein sequence ID" value="VAW33013.1"/>
    <property type="molecule type" value="Genomic_DNA"/>
</dbReference>
<keyword evidence="5 8" id="KW-0812">Transmembrane</keyword>
<evidence type="ECO:0000256" key="8">
    <source>
        <dbReference type="SAM" id="Phobius"/>
    </source>
</evidence>
<evidence type="ECO:0000256" key="5">
    <source>
        <dbReference type="ARBA" id="ARBA00022692"/>
    </source>
</evidence>
<feature type="domain" description="ABC transmembrane type-1" evidence="9">
    <location>
        <begin position="9"/>
        <end position="213"/>
    </location>
</feature>
<evidence type="ECO:0000256" key="7">
    <source>
        <dbReference type="ARBA" id="ARBA00023136"/>
    </source>
</evidence>
<feature type="transmembrane region" description="Helical" evidence="8">
    <location>
        <begin position="15"/>
        <end position="35"/>
    </location>
</feature>
<keyword evidence="3" id="KW-1003">Cell membrane</keyword>
<dbReference type="PANTHER" id="PTHR30183">
    <property type="entry name" value="MOLYBDENUM TRANSPORT SYSTEM PERMEASE PROTEIN MODB"/>
    <property type="match status" value="1"/>
</dbReference>
<dbReference type="InterPro" id="IPR000515">
    <property type="entry name" value="MetI-like"/>
</dbReference>
<gene>
    <name evidence="10" type="ORF">MNBD_GAMMA01-1256</name>
</gene>
<evidence type="ECO:0000256" key="1">
    <source>
        <dbReference type="ARBA" id="ARBA00004651"/>
    </source>
</evidence>
<dbReference type="InterPro" id="IPR011867">
    <property type="entry name" value="ModB_ABC"/>
</dbReference>
<dbReference type="InterPro" id="IPR035906">
    <property type="entry name" value="MetI-like_sf"/>
</dbReference>
<keyword evidence="6 8" id="KW-1133">Transmembrane helix</keyword>
<name>A0A3B0UY03_9ZZZZ</name>
<dbReference type="NCBIfam" id="TIGR02141">
    <property type="entry name" value="modB_ABC"/>
    <property type="match status" value="1"/>
</dbReference>
<evidence type="ECO:0000256" key="2">
    <source>
        <dbReference type="ARBA" id="ARBA00022448"/>
    </source>
</evidence>
<evidence type="ECO:0000256" key="4">
    <source>
        <dbReference type="ARBA" id="ARBA00022505"/>
    </source>
</evidence>
<protein>
    <submittedName>
        <fullName evidence="10">Molybdenum ABC transporter permease protein ModB</fullName>
    </submittedName>
</protein>
<dbReference type="SUPFAM" id="SSF161098">
    <property type="entry name" value="MetI-like"/>
    <property type="match status" value="1"/>
</dbReference>
<evidence type="ECO:0000256" key="3">
    <source>
        <dbReference type="ARBA" id="ARBA00022475"/>
    </source>
</evidence>
<feature type="transmembrane region" description="Helical" evidence="8">
    <location>
        <begin position="198"/>
        <end position="216"/>
    </location>
</feature>
<dbReference type="AlphaFoldDB" id="A0A3B0UY03"/>
<dbReference type="Gene3D" id="1.10.3720.10">
    <property type="entry name" value="MetI-like"/>
    <property type="match status" value="1"/>
</dbReference>
<organism evidence="10">
    <name type="scientific">hydrothermal vent metagenome</name>
    <dbReference type="NCBI Taxonomy" id="652676"/>
    <lineage>
        <taxon>unclassified sequences</taxon>
        <taxon>metagenomes</taxon>
        <taxon>ecological metagenomes</taxon>
    </lineage>
</organism>
<dbReference type="GO" id="GO:0015098">
    <property type="term" value="F:molybdate ion transmembrane transporter activity"/>
    <property type="evidence" value="ECO:0007669"/>
    <property type="project" value="InterPro"/>
</dbReference>
<keyword evidence="7 8" id="KW-0472">Membrane</keyword>
<comment type="subcellular location">
    <subcellularLocation>
        <location evidence="1">Cell membrane</location>
        <topology evidence="1">Multi-pass membrane protein</topology>
    </subcellularLocation>
</comment>
<evidence type="ECO:0000256" key="6">
    <source>
        <dbReference type="ARBA" id="ARBA00022989"/>
    </source>
</evidence>
<proteinExistence type="predicted"/>
<feature type="transmembrane region" description="Helical" evidence="8">
    <location>
        <begin position="42"/>
        <end position="66"/>
    </location>
</feature>
<dbReference type="Pfam" id="PF00528">
    <property type="entry name" value="BPD_transp_1"/>
    <property type="match status" value="1"/>
</dbReference>
<dbReference type="PANTHER" id="PTHR30183:SF8">
    <property type="entry name" value="MOLYBDENUM TRANSPORT SYSTEM PERMEASE"/>
    <property type="match status" value="1"/>
</dbReference>
<dbReference type="PROSITE" id="PS50928">
    <property type="entry name" value="ABC_TM1"/>
    <property type="match status" value="1"/>
</dbReference>
<feature type="transmembrane region" description="Helical" evidence="8">
    <location>
        <begin position="86"/>
        <end position="106"/>
    </location>
</feature>
<reference evidence="10" key="1">
    <citation type="submission" date="2018-06" db="EMBL/GenBank/DDBJ databases">
        <authorList>
            <person name="Zhirakovskaya E."/>
        </authorList>
    </citation>
    <scope>NUCLEOTIDE SEQUENCE</scope>
</reference>
<keyword evidence="4" id="KW-0500">Molybdenum</keyword>
<keyword evidence="2" id="KW-0813">Transport</keyword>
<evidence type="ECO:0000259" key="9">
    <source>
        <dbReference type="PROSITE" id="PS50928"/>
    </source>
</evidence>
<accession>A0A3B0UY03</accession>